<name>A0A1D1VKU9_RAMVA</name>
<accession>A0A1D1VKU9</accession>
<reference evidence="1 2" key="1">
    <citation type="journal article" date="2016" name="Nat. Commun.">
        <title>Extremotolerant tardigrade genome and improved radiotolerance of human cultured cells by tardigrade-unique protein.</title>
        <authorList>
            <person name="Hashimoto T."/>
            <person name="Horikawa D.D."/>
            <person name="Saito Y."/>
            <person name="Kuwahara H."/>
            <person name="Kozuka-Hata H."/>
            <person name="Shin-I T."/>
            <person name="Minakuchi Y."/>
            <person name="Ohishi K."/>
            <person name="Motoyama A."/>
            <person name="Aizu T."/>
            <person name="Enomoto A."/>
            <person name="Kondo K."/>
            <person name="Tanaka S."/>
            <person name="Hara Y."/>
            <person name="Koshikawa S."/>
            <person name="Sagara H."/>
            <person name="Miura T."/>
            <person name="Yokobori S."/>
            <person name="Miyagawa K."/>
            <person name="Suzuki Y."/>
            <person name="Kubo T."/>
            <person name="Oyama M."/>
            <person name="Kohara Y."/>
            <person name="Fujiyama A."/>
            <person name="Arakawa K."/>
            <person name="Katayama T."/>
            <person name="Toyoda A."/>
            <person name="Kunieda T."/>
        </authorList>
    </citation>
    <scope>NUCLEOTIDE SEQUENCE [LARGE SCALE GENOMIC DNA]</scope>
    <source>
        <strain evidence="1 2">YOKOZUNA-1</strain>
    </source>
</reference>
<gene>
    <name evidence="1" type="primary">RvY_12247-1</name>
    <name evidence="1" type="synonym">RvY_12247.1</name>
    <name evidence="1" type="ORF">RvY_12247</name>
</gene>
<keyword evidence="2" id="KW-1185">Reference proteome</keyword>
<comment type="caution">
    <text evidence="1">The sequence shown here is derived from an EMBL/GenBank/DDBJ whole genome shotgun (WGS) entry which is preliminary data.</text>
</comment>
<proteinExistence type="predicted"/>
<dbReference type="AlphaFoldDB" id="A0A1D1VKU9"/>
<protein>
    <submittedName>
        <fullName evidence="1">Uncharacterized protein</fullName>
    </submittedName>
</protein>
<organism evidence="1 2">
    <name type="scientific">Ramazzottius varieornatus</name>
    <name type="common">Water bear</name>
    <name type="synonym">Tardigrade</name>
    <dbReference type="NCBI Taxonomy" id="947166"/>
    <lineage>
        <taxon>Eukaryota</taxon>
        <taxon>Metazoa</taxon>
        <taxon>Ecdysozoa</taxon>
        <taxon>Tardigrada</taxon>
        <taxon>Eutardigrada</taxon>
        <taxon>Parachela</taxon>
        <taxon>Hypsibioidea</taxon>
        <taxon>Ramazzottiidae</taxon>
        <taxon>Ramazzottius</taxon>
    </lineage>
</organism>
<evidence type="ECO:0000313" key="2">
    <source>
        <dbReference type="Proteomes" id="UP000186922"/>
    </source>
</evidence>
<evidence type="ECO:0000313" key="1">
    <source>
        <dbReference type="EMBL" id="GAV01551.1"/>
    </source>
</evidence>
<dbReference type="Proteomes" id="UP000186922">
    <property type="component" value="Unassembled WGS sequence"/>
</dbReference>
<dbReference type="EMBL" id="BDGG01000007">
    <property type="protein sequence ID" value="GAV01551.1"/>
    <property type="molecule type" value="Genomic_DNA"/>
</dbReference>
<sequence length="54" mass="5614">MGVGIWASSRQTIKGTEVPPVITGETTEGHQVIMVGSKDMDSTLEAVKPASQTG</sequence>